<organism evidence="1 2">
    <name type="scientific">Dermatophagoides pteronyssinus</name>
    <name type="common">European house dust mite</name>
    <dbReference type="NCBI Taxonomy" id="6956"/>
    <lineage>
        <taxon>Eukaryota</taxon>
        <taxon>Metazoa</taxon>
        <taxon>Ecdysozoa</taxon>
        <taxon>Arthropoda</taxon>
        <taxon>Chelicerata</taxon>
        <taxon>Arachnida</taxon>
        <taxon>Acari</taxon>
        <taxon>Acariformes</taxon>
        <taxon>Sarcoptiformes</taxon>
        <taxon>Astigmata</taxon>
        <taxon>Psoroptidia</taxon>
        <taxon>Analgoidea</taxon>
        <taxon>Pyroglyphidae</taxon>
        <taxon>Dermatophagoidinae</taxon>
        <taxon>Dermatophagoides</taxon>
    </lineage>
</organism>
<reference evidence="1 2" key="2">
    <citation type="journal article" date="2022" name="Mol. Biol. Evol.">
        <title>Comparative Genomics Reveals Insights into the Divergent Evolution of Astigmatic Mites and Household Pest Adaptations.</title>
        <authorList>
            <person name="Xiong Q."/>
            <person name="Wan A.T."/>
            <person name="Liu X."/>
            <person name="Fung C.S."/>
            <person name="Xiao X."/>
            <person name="Malainual N."/>
            <person name="Hou J."/>
            <person name="Wang L."/>
            <person name="Wang M."/>
            <person name="Yang K.Y."/>
            <person name="Cui Y."/>
            <person name="Leung E.L."/>
            <person name="Nong W."/>
            <person name="Shin S.K."/>
            <person name="Au S.W."/>
            <person name="Jeong K.Y."/>
            <person name="Chew F.T."/>
            <person name="Hui J.H."/>
            <person name="Leung T.F."/>
            <person name="Tungtrongchitr A."/>
            <person name="Zhong N."/>
            <person name="Liu Z."/>
            <person name="Tsui S.K."/>
        </authorList>
    </citation>
    <scope>NUCLEOTIDE SEQUENCE [LARGE SCALE GENOMIC DNA]</scope>
    <source>
        <strain evidence="1">Derp</strain>
    </source>
</reference>
<sequence>MNGYLRPPKSSTYLSLTANLGFENIECTQLIANQKIENFKIEKKHTSKPVSGGDGQFCQVTIIMLFIFQE</sequence>
<keyword evidence="2" id="KW-1185">Reference proteome</keyword>
<accession>A0ABQ8IYU2</accession>
<protein>
    <submittedName>
        <fullName evidence="1">Uncharacterized protein</fullName>
    </submittedName>
</protein>
<name>A0ABQ8IYU2_DERPT</name>
<comment type="caution">
    <text evidence="1">The sequence shown here is derived from an EMBL/GenBank/DDBJ whole genome shotgun (WGS) entry which is preliminary data.</text>
</comment>
<gene>
    <name evidence="1" type="ORF">DERP_006354</name>
</gene>
<dbReference type="EMBL" id="NJHN03000099">
    <property type="protein sequence ID" value="KAH9415260.1"/>
    <property type="molecule type" value="Genomic_DNA"/>
</dbReference>
<dbReference type="Proteomes" id="UP000887458">
    <property type="component" value="Unassembled WGS sequence"/>
</dbReference>
<evidence type="ECO:0000313" key="1">
    <source>
        <dbReference type="EMBL" id="KAH9415260.1"/>
    </source>
</evidence>
<evidence type="ECO:0000313" key="2">
    <source>
        <dbReference type="Proteomes" id="UP000887458"/>
    </source>
</evidence>
<proteinExistence type="predicted"/>
<reference evidence="1 2" key="1">
    <citation type="journal article" date="2018" name="J. Allergy Clin. Immunol.">
        <title>High-quality assembly of Dermatophagoides pteronyssinus genome and transcriptome reveals a wide range of novel allergens.</title>
        <authorList>
            <person name="Liu X.Y."/>
            <person name="Yang K.Y."/>
            <person name="Wang M.Q."/>
            <person name="Kwok J.S."/>
            <person name="Zeng X."/>
            <person name="Yang Z."/>
            <person name="Xiao X.J."/>
            <person name="Lau C.P."/>
            <person name="Li Y."/>
            <person name="Huang Z.M."/>
            <person name="Ba J.G."/>
            <person name="Yim A.K."/>
            <person name="Ouyang C.Y."/>
            <person name="Ngai S.M."/>
            <person name="Chan T.F."/>
            <person name="Leung E.L."/>
            <person name="Liu L."/>
            <person name="Liu Z.G."/>
            <person name="Tsui S.K."/>
        </authorList>
    </citation>
    <scope>NUCLEOTIDE SEQUENCE [LARGE SCALE GENOMIC DNA]</scope>
    <source>
        <strain evidence="1">Derp</strain>
    </source>
</reference>